<dbReference type="Gene3D" id="3.30.1180.20">
    <property type="entry name" value="Dihydroxyacetone kinase, domain 2"/>
    <property type="match status" value="1"/>
</dbReference>
<comment type="pathway">
    <text evidence="2">Polyol metabolism; glycerol fermentation; glycerone phosphate from glycerol (oxidative route): step 2/2.</text>
</comment>
<dbReference type="SUPFAM" id="SSF101473">
    <property type="entry name" value="DhaL-like"/>
    <property type="match status" value="1"/>
</dbReference>
<evidence type="ECO:0000256" key="1">
    <source>
        <dbReference type="ARBA" id="ARBA00003264"/>
    </source>
</evidence>
<comment type="catalytic activity">
    <reaction evidence="9">
        <text>D-glyceraldehyde + ATP = D-glyceraldehyde 3-phosphate + ADP + H(+)</text>
        <dbReference type="Rhea" id="RHEA:13941"/>
        <dbReference type="ChEBI" id="CHEBI:15378"/>
        <dbReference type="ChEBI" id="CHEBI:17378"/>
        <dbReference type="ChEBI" id="CHEBI:30616"/>
        <dbReference type="ChEBI" id="CHEBI:59776"/>
        <dbReference type="ChEBI" id="CHEBI:456216"/>
        <dbReference type="EC" id="2.7.1.28"/>
    </reaction>
</comment>
<evidence type="ECO:0000256" key="4">
    <source>
        <dbReference type="ARBA" id="ARBA00022679"/>
    </source>
</evidence>
<evidence type="ECO:0000256" key="7">
    <source>
        <dbReference type="ARBA" id="ARBA00022798"/>
    </source>
</evidence>
<dbReference type="GO" id="GO:0016301">
    <property type="term" value="F:kinase activity"/>
    <property type="evidence" value="ECO:0007669"/>
    <property type="project" value="UniProtKB-KW"/>
</dbReference>
<dbReference type="InterPro" id="IPR004006">
    <property type="entry name" value="DhaK_dom"/>
</dbReference>
<dbReference type="InterPro" id="IPR012734">
    <property type="entry name" value="DhaK_ATP"/>
</dbReference>
<sequence length="588" mass="63015">MAVEIKSFEVSDPLNASLAGFAEINKNLTLIPKEKVFFRTTEKDKVALVSGGGSGHEPAHAGFVGKGCLSAAVCGDIFASPSTKQILNAIKVVAQNSKGVVLIVKNYTGDVLHFGLAAERARALGIDCSVVVVGDDVAVGRNKGGLVGRRALAGTVLVHKMVGAFAEKYSARYGVEGVVKVAHAINENLVTIGSSLDHCKVPGRKFETELNGKQMEVGMGIHNEPGVQVLDSIPSVEELVEKHMLPKLLDPKDKDRHFVEFDDSDEVVLLINNLGGVSNFILTAIVDVTRKYLKDNYKIVPVETVCGTVMTSFNGNGFSITLFNASRASATIKKEIKEIDSVLELLREPTDAPGWPVKEPEVKKAPSFDESLLEDVIDVQKAGAYDFAKVSELLKAGAEQLVKSEPHITHLDNQVGDGDCGYTLVAGAKAITENLNSVSSKYLSQTLAEFSDHIESAMGGTSGGLYSIFISGLSKGIIEECGDDKDAQVDKQKFGRALQTAYDTLCKYTRARPGDSTMIDALEPFVKEFSSSHDFHQAFLKAEKGAKSTGNLEAKFGRASYVEDTEAIPDPGAVGLVEFLKGVDSKLN</sequence>
<dbReference type="InterPro" id="IPR050861">
    <property type="entry name" value="Dihydroxyacetone_Kinase"/>
</dbReference>
<organism evidence="13 14">
    <name type="scientific">Kluyveromyces marxianus</name>
    <name type="common">Yeast</name>
    <name type="synonym">Candida kefyr</name>
    <dbReference type="NCBI Taxonomy" id="4911"/>
    <lineage>
        <taxon>Eukaryota</taxon>
        <taxon>Fungi</taxon>
        <taxon>Dikarya</taxon>
        <taxon>Ascomycota</taxon>
        <taxon>Saccharomycotina</taxon>
        <taxon>Saccharomycetes</taxon>
        <taxon>Saccharomycetales</taxon>
        <taxon>Saccharomycetaceae</taxon>
        <taxon>Kluyveromyces</taxon>
    </lineage>
</organism>
<evidence type="ECO:0000256" key="9">
    <source>
        <dbReference type="ARBA" id="ARBA00047974"/>
    </source>
</evidence>
<evidence type="ECO:0000256" key="10">
    <source>
        <dbReference type="ARBA" id="ARBA00048898"/>
    </source>
</evidence>
<dbReference type="PROSITE" id="PS51481">
    <property type="entry name" value="DHAK"/>
    <property type="match status" value="1"/>
</dbReference>
<dbReference type="Gene3D" id="3.40.50.10440">
    <property type="entry name" value="Dihydroxyacetone kinase, domain 1"/>
    <property type="match status" value="1"/>
</dbReference>
<accession>A0ABX6EY92</accession>
<dbReference type="PANTHER" id="PTHR28629:SF14">
    <property type="entry name" value="DIHYDROXYACETONE KINASE 1"/>
    <property type="match status" value="1"/>
</dbReference>
<proteinExistence type="inferred from homology"/>
<comment type="catalytic activity">
    <reaction evidence="10">
        <text>dihydroxyacetone + ATP = dihydroxyacetone phosphate + ADP + H(+)</text>
        <dbReference type="Rhea" id="RHEA:15773"/>
        <dbReference type="ChEBI" id="CHEBI:15378"/>
        <dbReference type="ChEBI" id="CHEBI:16016"/>
        <dbReference type="ChEBI" id="CHEBI:30616"/>
        <dbReference type="ChEBI" id="CHEBI:57642"/>
        <dbReference type="ChEBI" id="CHEBI:456216"/>
        <dbReference type="EC" id="2.7.1.29"/>
    </reaction>
</comment>
<evidence type="ECO:0000313" key="14">
    <source>
        <dbReference type="Proteomes" id="UP000422736"/>
    </source>
</evidence>
<dbReference type="PROSITE" id="PS51480">
    <property type="entry name" value="DHAL"/>
    <property type="match status" value="1"/>
</dbReference>
<evidence type="ECO:0000259" key="12">
    <source>
        <dbReference type="PROSITE" id="PS51481"/>
    </source>
</evidence>
<keyword evidence="5" id="KW-0547">Nucleotide-binding</keyword>
<evidence type="ECO:0000256" key="3">
    <source>
        <dbReference type="ARBA" id="ARBA00008757"/>
    </source>
</evidence>
<evidence type="ECO:0000256" key="5">
    <source>
        <dbReference type="ARBA" id="ARBA00022741"/>
    </source>
</evidence>
<comment type="function">
    <text evidence="1">Catalyzes both the phosphorylation of dihydroxyacetone and of glyceraldehyde.</text>
</comment>
<dbReference type="EMBL" id="CP015058">
    <property type="protein sequence ID" value="QGN16540.1"/>
    <property type="molecule type" value="Genomic_DNA"/>
</dbReference>
<dbReference type="Gene3D" id="1.25.40.340">
    <property type="match status" value="1"/>
</dbReference>
<dbReference type="Proteomes" id="UP000422736">
    <property type="component" value="Chromosome 5"/>
</dbReference>
<evidence type="ECO:0000256" key="6">
    <source>
        <dbReference type="ARBA" id="ARBA00022777"/>
    </source>
</evidence>
<reference evidence="13 14" key="1">
    <citation type="submission" date="2016-03" db="EMBL/GenBank/DDBJ databases">
        <title>How can Kluyveromyces marxianus grow so fast - potential evolutionary course in Saccharomyces Complex revealed by comparative genomics.</title>
        <authorList>
            <person name="Mo W."/>
            <person name="Lu W."/>
            <person name="Yang X."/>
            <person name="Qi J."/>
            <person name="Lv H."/>
        </authorList>
    </citation>
    <scope>NUCLEOTIDE SEQUENCE [LARGE SCALE GENOMIC DNA]</scope>
    <source>
        <strain evidence="13 14">FIM1</strain>
    </source>
</reference>
<evidence type="ECO:0000256" key="8">
    <source>
        <dbReference type="ARBA" id="ARBA00022840"/>
    </source>
</evidence>
<evidence type="ECO:0000256" key="2">
    <source>
        <dbReference type="ARBA" id="ARBA00004778"/>
    </source>
</evidence>
<dbReference type="Pfam" id="PF02733">
    <property type="entry name" value="Dak1"/>
    <property type="match status" value="1"/>
</dbReference>
<protein>
    <submittedName>
        <fullName evidence="13">Dihydroxyacetone kinase 1</fullName>
    </submittedName>
</protein>
<gene>
    <name evidence="13" type="primary">DAK1</name>
    <name evidence="13" type="ORF">FIM1_3253</name>
</gene>
<feature type="domain" description="DhaL" evidence="11">
    <location>
        <begin position="388"/>
        <end position="585"/>
    </location>
</feature>
<dbReference type="NCBIfam" id="TIGR02361">
    <property type="entry name" value="dak_ATP"/>
    <property type="match status" value="1"/>
</dbReference>
<dbReference type="SMART" id="SM01120">
    <property type="entry name" value="Dak2"/>
    <property type="match status" value="1"/>
</dbReference>
<feature type="domain" description="DhaK" evidence="12">
    <location>
        <begin position="9"/>
        <end position="355"/>
    </location>
</feature>
<evidence type="ECO:0000313" key="13">
    <source>
        <dbReference type="EMBL" id="QGN16540.1"/>
    </source>
</evidence>
<dbReference type="InterPro" id="IPR004007">
    <property type="entry name" value="DhaL_dom"/>
</dbReference>
<dbReference type="Pfam" id="PF02734">
    <property type="entry name" value="Dak2"/>
    <property type="match status" value="1"/>
</dbReference>
<dbReference type="SUPFAM" id="SSF82549">
    <property type="entry name" value="DAK1/DegV-like"/>
    <property type="match status" value="1"/>
</dbReference>
<dbReference type="InterPro" id="IPR036117">
    <property type="entry name" value="DhaL_dom_sf"/>
</dbReference>
<keyword evidence="14" id="KW-1185">Reference proteome</keyword>
<dbReference type="PANTHER" id="PTHR28629">
    <property type="entry name" value="TRIOKINASE/FMN CYCLASE"/>
    <property type="match status" value="1"/>
</dbReference>
<keyword evidence="8" id="KW-0067">ATP-binding</keyword>
<keyword evidence="4" id="KW-0808">Transferase</keyword>
<evidence type="ECO:0000259" key="11">
    <source>
        <dbReference type="PROSITE" id="PS51480"/>
    </source>
</evidence>
<name>A0ABX6EY92_KLUMA</name>
<keyword evidence="6 13" id="KW-0418">Kinase</keyword>
<comment type="similarity">
    <text evidence="3">Belongs to the dihydroxyacetone kinase (DAK) family.</text>
</comment>
<keyword evidence="7" id="KW-0319">Glycerol metabolism</keyword>